<organism evidence="2 3">
    <name type="scientific">Candidatus Hakubella thermalkaliphila</name>
    <dbReference type="NCBI Taxonomy" id="2754717"/>
    <lineage>
        <taxon>Bacteria</taxon>
        <taxon>Bacillati</taxon>
        <taxon>Actinomycetota</taxon>
        <taxon>Actinomycetota incertae sedis</taxon>
        <taxon>Candidatus Hakubellales</taxon>
        <taxon>Candidatus Hakubellaceae</taxon>
        <taxon>Candidatus Hakubella</taxon>
    </lineage>
</organism>
<accession>A0A6V8P7N6</accession>
<gene>
    <name evidence="2" type="ORF">HKBW3S33_01065</name>
</gene>
<reference evidence="2 3" key="1">
    <citation type="journal article" date="2020" name="Front. Microbiol.">
        <title>Single-cell genomics of novel Actinobacteria with the Wood-Ljungdahl pathway discovered in a serpentinizing system.</title>
        <authorList>
            <person name="Merino N."/>
            <person name="Kawai M."/>
            <person name="Boyd E.S."/>
            <person name="Colman D.R."/>
            <person name="McGlynn S.E."/>
            <person name="Nealson K.H."/>
            <person name="Kurokawa K."/>
            <person name="Hongoh Y."/>
        </authorList>
    </citation>
    <scope>NUCLEOTIDE SEQUENCE [LARGE SCALE GENOMIC DNA]</scope>
    <source>
        <strain evidence="2 3">S33</strain>
    </source>
</reference>
<sequence length="152" mass="17349">MIYFECKSDGLLLKVLGIPKNEMIHSGGKSLVCKDLEKHNGFKGLIDEDPHTINPHIKNLKLIENSNEFSIKIMVDNKNNNKIIILCPELERWVIKATEKAGLDIKDFNLPNNGKQLHSVINANLKKFESLLKKLKDKSQMMKALEYHIKGD</sequence>
<feature type="coiled-coil region" evidence="1">
    <location>
        <begin position="118"/>
        <end position="145"/>
    </location>
</feature>
<dbReference type="Proteomes" id="UP000591948">
    <property type="component" value="Unassembled WGS sequence"/>
</dbReference>
<keyword evidence="1" id="KW-0175">Coiled coil</keyword>
<comment type="caution">
    <text evidence="2">The sequence shown here is derived from an EMBL/GenBank/DDBJ whole genome shotgun (WGS) entry which is preliminary data.</text>
</comment>
<name>A0A6V8P7N6_9ACTN</name>
<proteinExistence type="predicted"/>
<evidence type="ECO:0000313" key="3">
    <source>
        <dbReference type="Proteomes" id="UP000591948"/>
    </source>
</evidence>
<keyword evidence="3" id="KW-1185">Reference proteome</keyword>
<evidence type="ECO:0000313" key="2">
    <source>
        <dbReference type="EMBL" id="GFP27654.1"/>
    </source>
</evidence>
<dbReference type="EMBL" id="BLRY01000052">
    <property type="protein sequence ID" value="GFP27654.1"/>
    <property type="molecule type" value="Genomic_DNA"/>
</dbReference>
<dbReference type="AlphaFoldDB" id="A0A6V8P7N6"/>
<protein>
    <submittedName>
        <fullName evidence="2">Uncharacterized protein</fullName>
    </submittedName>
</protein>
<dbReference type="RefSeq" id="WP_176233420.1">
    <property type="nucleotide sequence ID" value="NZ_BLRY01000052.1"/>
</dbReference>
<evidence type="ECO:0000256" key="1">
    <source>
        <dbReference type="SAM" id="Coils"/>
    </source>
</evidence>